<dbReference type="EMBL" id="JACOFW010000008">
    <property type="protein sequence ID" value="MBC3807516.1"/>
    <property type="molecule type" value="Genomic_DNA"/>
</dbReference>
<reference evidence="1 2" key="1">
    <citation type="submission" date="2020-08" db="EMBL/GenBank/DDBJ databases">
        <title>Novel species isolated from subtropical streams in China.</title>
        <authorList>
            <person name="Lu H."/>
        </authorList>
    </citation>
    <scope>NUCLEOTIDE SEQUENCE [LARGE SCALE GENOMIC DNA]</scope>
    <source>
        <strain evidence="1 2">KACC 16656</strain>
    </source>
</reference>
<protein>
    <submittedName>
        <fullName evidence="1">Uncharacterized protein</fullName>
    </submittedName>
</protein>
<dbReference type="RefSeq" id="WP_186922605.1">
    <property type="nucleotide sequence ID" value="NZ_JACOFW010000008.1"/>
</dbReference>
<accession>A0ABR6X3S9</accession>
<gene>
    <name evidence="1" type="ORF">H8K52_09185</name>
</gene>
<evidence type="ECO:0000313" key="1">
    <source>
        <dbReference type="EMBL" id="MBC3807516.1"/>
    </source>
</evidence>
<dbReference type="SUPFAM" id="SSF56935">
    <property type="entry name" value="Porins"/>
    <property type="match status" value="1"/>
</dbReference>
<sequence length="441" mass="49390">MNSNSSQRCLLSQNLHAVVLSRSRRLAFLFTICVLLICSPKVLAAELSEQDSSVKVSGFGTFGVSYNSSGEFDYLRDLLQTRGVGYSRRLDIGLDSLVGLQLSTKLSDSVETTAQTVIRRREGNYRPELTWGFIKYYPNDEWDFRLGRLGFDVYPLADSRNVAYSYVWVRPPVEYFGGLIVSYIDGVDAVYQYSVGNGQAKAKLFAGKAQERLLAASPDTYFSLKNSKIIGAQLEFQSQNWLARIGLAELQFNHQYPGIQGLIDTLRSPMFSQLSPAASGLAENLSFKDKKIRYLSAGLVYDNGPLQAQLMLSRLNSQTLSFNSNVAGFFTIAYRVKEWTPYFTYAKTRPSGNKNIVTGLPLTTSPMVDQIEAGIQSFLKATRNEQHSQSIGLRYSLNHTSDIKIQVDMISNKERLIVRQARAGWNGKGTIISCNYNFIFN</sequence>
<evidence type="ECO:0000313" key="2">
    <source>
        <dbReference type="Proteomes" id="UP000648257"/>
    </source>
</evidence>
<keyword evidence="2" id="KW-1185">Reference proteome</keyword>
<organism evidence="1 2">
    <name type="scientific">Undibacterium seohonense</name>
    <dbReference type="NCBI Taxonomy" id="1344950"/>
    <lineage>
        <taxon>Bacteria</taxon>
        <taxon>Pseudomonadati</taxon>
        <taxon>Pseudomonadota</taxon>
        <taxon>Betaproteobacteria</taxon>
        <taxon>Burkholderiales</taxon>
        <taxon>Oxalobacteraceae</taxon>
        <taxon>Undibacterium</taxon>
    </lineage>
</organism>
<dbReference type="Proteomes" id="UP000648257">
    <property type="component" value="Unassembled WGS sequence"/>
</dbReference>
<name>A0ABR6X3S9_9BURK</name>
<comment type="caution">
    <text evidence="1">The sequence shown here is derived from an EMBL/GenBank/DDBJ whole genome shotgun (WGS) entry which is preliminary data.</text>
</comment>
<proteinExistence type="predicted"/>